<dbReference type="FunFam" id="3.30.428.10:FF:000011">
    <property type="entry name" value="Fragile histidine triad"/>
    <property type="match status" value="1"/>
</dbReference>
<reference evidence="6 7" key="1">
    <citation type="submission" date="2024-09" db="EMBL/GenBank/DDBJ databases">
        <title>Chromosome-scale assembly of Riccia sorocarpa.</title>
        <authorList>
            <person name="Paukszto L."/>
        </authorList>
    </citation>
    <scope>NUCLEOTIDE SEQUENCE [LARGE SCALE GENOMIC DNA]</scope>
    <source>
        <strain evidence="6">LP-2024</strain>
        <tissue evidence="6">Aerial parts of the thallus</tissue>
    </source>
</reference>
<dbReference type="Proteomes" id="UP001633002">
    <property type="component" value="Unassembled WGS sequence"/>
</dbReference>
<dbReference type="EMBL" id="JBJQOH010000006">
    <property type="protein sequence ID" value="KAL3686145.1"/>
    <property type="molecule type" value="Genomic_DNA"/>
</dbReference>
<sequence>MRVYVSSLVQQQPPILYRGLLRQLGSTAHRSTWTTNEHTVNPDFTRFDRLLTKAARAIGFRREERQIGPVSRQGFPGAAGIGFSSQQLDFRRIARMTTVVDAAQKDSAGERETYTFGQWTIDAREVFLVTEHCYCFVNLRPVVPDLTAEEVTDLWLTAQRVGQKLEPFFKGSSLTLAIQDGPEAGQTVPHVHVHILPRKKKDFENNDEIYEELDKKEQELNQELKDEQKRLDNEERKDRGRKEMFEEAAQLRALFN</sequence>
<dbReference type="PANTHER" id="PTHR46243">
    <property type="entry name" value="BIS(5'-ADENOSYL)-TRIPHOSPHATASE"/>
    <property type="match status" value="1"/>
</dbReference>
<dbReference type="PROSITE" id="PS51084">
    <property type="entry name" value="HIT_2"/>
    <property type="match status" value="1"/>
</dbReference>
<name>A0ABD3H3R0_9MARC</name>
<dbReference type="GO" id="GO:0000166">
    <property type="term" value="F:nucleotide binding"/>
    <property type="evidence" value="ECO:0007669"/>
    <property type="project" value="UniProtKB-KW"/>
</dbReference>
<evidence type="ECO:0000256" key="4">
    <source>
        <dbReference type="SAM" id="MobiDB-lite"/>
    </source>
</evidence>
<dbReference type="InterPro" id="IPR051884">
    <property type="entry name" value="Bis(5'-adenosyl)-TPase_reg"/>
</dbReference>
<proteinExistence type="predicted"/>
<dbReference type="PANTHER" id="PTHR46243:SF1">
    <property type="entry name" value="BIS(5'-ADENOSYL)-TRIPHOSPHATASE"/>
    <property type="match status" value="1"/>
</dbReference>
<dbReference type="PROSITE" id="PS00892">
    <property type="entry name" value="HIT_1"/>
    <property type="match status" value="1"/>
</dbReference>
<protein>
    <recommendedName>
        <fullName evidence="5">HIT domain-containing protein</fullName>
    </recommendedName>
</protein>
<dbReference type="SUPFAM" id="SSF54197">
    <property type="entry name" value="HIT-like"/>
    <property type="match status" value="1"/>
</dbReference>
<keyword evidence="2" id="KW-0378">Hydrolase</keyword>
<comment type="caution">
    <text evidence="6">The sequence shown here is derived from an EMBL/GenBank/DDBJ whole genome shotgun (WGS) entry which is preliminary data.</text>
</comment>
<dbReference type="Pfam" id="PF01230">
    <property type="entry name" value="HIT"/>
    <property type="match status" value="1"/>
</dbReference>
<dbReference type="InterPro" id="IPR036265">
    <property type="entry name" value="HIT-like_sf"/>
</dbReference>
<dbReference type="AlphaFoldDB" id="A0ABD3H3R0"/>
<gene>
    <name evidence="6" type="ORF">R1sor_004167</name>
</gene>
<accession>A0ABD3H3R0</accession>
<evidence type="ECO:0000256" key="1">
    <source>
        <dbReference type="ARBA" id="ARBA00022741"/>
    </source>
</evidence>
<feature type="domain" description="HIT" evidence="5">
    <location>
        <begin position="145"/>
        <end position="205"/>
    </location>
</feature>
<feature type="short sequence motif" description="Histidine triad motif" evidence="3">
    <location>
        <begin position="190"/>
        <end position="194"/>
    </location>
</feature>
<keyword evidence="7" id="KW-1185">Reference proteome</keyword>
<evidence type="ECO:0000259" key="5">
    <source>
        <dbReference type="PROSITE" id="PS51084"/>
    </source>
</evidence>
<dbReference type="Gene3D" id="3.30.428.10">
    <property type="entry name" value="HIT-like"/>
    <property type="match status" value="1"/>
</dbReference>
<evidence type="ECO:0000313" key="6">
    <source>
        <dbReference type="EMBL" id="KAL3686145.1"/>
    </source>
</evidence>
<keyword evidence="1" id="KW-0547">Nucleotide-binding</keyword>
<dbReference type="InterPro" id="IPR011146">
    <property type="entry name" value="HIT-like"/>
</dbReference>
<dbReference type="InterPro" id="IPR019808">
    <property type="entry name" value="Histidine_triad_CS"/>
</dbReference>
<evidence type="ECO:0000256" key="3">
    <source>
        <dbReference type="PROSITE-ProRule" id="PRU00464"/>
    </source>
</evidence>
<evidence type="ECO:0000256" key="2">
    <source>
        <dbReference type="ARBA" id="ARBA00022801"/>
    </source>
</evidence>
<dbReference type="GO" id="GO:0047627">
    <property type="term" value="F:adenylylsulfatase activity"/>
    <property type="evidence" value="ECO:0007669"/>
    <property type="project" value="UniProtKB-ARBA"/>
</dbReference>
<evidence type="ECO:0000313" key="7">
    <source>
        <dbReference type="Proteomes" id="UP001633002"/>
    </source>
</evidence>
<organism evidence="6 7">
    <name type="scientific">Riccia sorocarpa</name>
    <dbReference type="NCBI Taxonomy" id="122646"/>
    <lineage>
        <taxon>Eukaryota</taxon>
        <taxon>Viridiplantae</taxon>
        <taxon>Streptophyta</taxon>
        <taxon>Embryophyta</taxon>
        <taxon>Marchantiophyta</taxon>
        <taxon>Marchantiopsida</taxon>
        <taxon>Marchantiidae</taxon>
        <taxon>Marchantiales</taxon>
        <taxon>Ricciaceae</taxon>
        <taxon>Riccia</taxon>
    </lineage>
</organism>
<feature type="region of interest" description="Disordered" evidence="4">
    <location>
        <begin position="214"/>
        <end position="242"/>
    </location>
</feature>